<sequence length="141" mass="15351">MYLANLETKTLMESAVIGGHITVRAVDCDCSRSVSVRATPNNECPARSHLQLPAIIDNNGICELDTLDDEYALQTIAGWYAGMESALRYTLTGVTGETKQLRHPRSVEGVGRHLNSRSWGRGEGAGDSQGGCRALELWCKE</sequence>
<dbReference type="EMBL" id="JAVRRL010000094">
    <property type="protein sequence ID" value="KAK5108136.1"/>
    <property type="molecule type" value="Genomic_DNA"/>
</dbReference>
<dbReference type="AlphaFoldDB" id="A0AAN7TKL4"/>
<protein>
    <submittedName>
        <fullName evidence="1">Uncharacterized protein</fullName>
    </submittedName>
</protein>
<gene>
    <name evidence="1" type="ORF">LTR62_008732</name>
</gene>
<evidence type="ECO:0000313" key="1">
    <source>
        <dbReference type="EMBL" id="KAK5108136.1"/>
    </source>
</evidence>
<evidence type="ECO:0000313" key="2">
    <source>
        <dbReference type="Proteomes" id="UP001310890"/>
    </source>
</evidence>
<accession>A0AAN7TKL4</accession>
<dbReference type="Proteomes" id="UP001310890">
    <property type="component" value="Unassembled WGS sequence"/>
</dbReference>
<comment type="caution">
    <text evidence="1">The sequence shown here is derived from an EMBL/GenBank/DDBJ whole genome shotgun (WGS) entry which is preliminary data.</text>
</comment>
<name>A0AAN7TKL4_9PEZI</name>
<organism evidence="1 2">
    <name type="scientific">Meristemomyces frigidus</name>
    <dbReference type="NCBI Taxonomy" id="1508187"/>
    <lineage>
        <taxon>Eukaryota</taxon>
        <taxon>Fungi</taxon>
        <taxon>Dikarya</taxon>
        <taxon>Ascomycota</taxon>
        <taxon>Pezizomycotina</taxon>
        <taxon>Dothideomycetes</taxon>
        <taxon>Dothideomycetidae</taxon>
        <taxon>Mycosphaerellales</taxon>
        <taxon>Teratosphaeriaceae</taxon>
        <taxon>Meristemomyces</taxon>
    </lineage>
</organism>
<proteinExistence type="predicted"/>
<reference evidence="1" key="1">
    <citation type="submission" date="2023-08" db="EMBL/GenBank/DDBJ databases">
        <title>Black Yeasts Isolated from many extreme environments.</title>
        <authorList>
            <person name="Coleine C."/>
            <person name="Stajich J.E."/>
            <person name="Selbmann L."/>
        </authorList>
    </citation>
    <scope>NUCLEOTIDE SEQUENCE</scope>
    <source>
        <strain evidence="1">CCFEE 5401</strain>
    </source>
</reference>